<protein>
    <submittedName>
        <fullName evidence="2">Quinoprotein relay system zinc metallohydrolase 2</fullName>
    </submittedName>
</protein>
<dbReference type="CDD" id="cd16282">
    <property type="entry name" value="metallo-hydrolase-like_MBL-fold"/>
    <property type="match status" value="1"/>
</dbReference>
<dbReference type="InterPro" id="IPR050855">
    <property type="entry name" value="NDM-1-like"/>
</dbReference>
<dbReference type="SMART" id="SM00849">
    <property type="entry name" value="Lactamase_B"/>
    <property type="match status" value="1"/>
</dbReference>
<reference evidence="2 3" key="1">
    <citation type="journal article" date="2019" name="Int. J. Syst. Evol. Microbiol.">
        <title>The Global Catalogue of Microorganisms (GCM) 10K type strain sequencing project: providing services to taxonomists for standard genome sequencing and annotation.</title>
        <authorList>
            <consortium name="The Broad Institute Genomics Platform"/>
            <consortium name="The Broad Institute Genome Sequencing Center for Infectious Disease"/>
            <person name="Wu L."/>
            <person name="Ma J."/>
        </authorList>
    </citation>
    <scope>NUCLEOTIDE SEQUENCE [LARGE SCALE GENOMIC DNA]</scope>
    <source>
        <strain evidence="2 3">JCM 14718</strain>
    </source>
</reference>
<dbReference type="PANTHER" id="PTHR42951">
    <property type="entry name" value="METALLO-BETA-LACTAMASE DOMAIN-CONTAINING"/>
    <property type="match status" value="1"/>
</dbReference>
<dbReference type="InterPro" id="IPR036866">
    <property type="entry name" value="RibonucZ/Hydroxyglut_hydro"/>
</dbReference>
<dbReference type="Pfam" id="PF00753">
    <property type="entry name" value="Lactamase_B"/>
    <property type="match status" value="1"/>
</dbReference>
<comment type="caution">
    <text evidence="2">The sequence shown here is derived from an EMBL/GenBank/DDBJ whole genome shotgun (WGS) entry which is preliminary data.</text>
</comment>
<dbReference type="Proteomes" id="UP001500618">
    <property type="component" value="Unassembled WGS sequence"/>
</dbReference>
<organism evidence="2 3">
    <name type="scientific">Fodinicola feengrottensis</name>
    <dbReference type="NCBI Taxonomy" id="435914"/>
    <lineage>
        <taxon>Bacteria</taxon>
        <taxon>Bacillati</taxon>
        <taxon>Actinomycetota</taxon>
        <taxon>Actinomycetes</taxon>
        <taxon>Mycobacteriales</taxon>
        <taxon>Fodinicola</taxon>
    </lineage>
</organism>
<gene>
    <name evidence="2" type="ORF">GCM10009765_02560</name>
</gene>
<sequence length="335" mass="35173">MNKPARGRVDAPISRRVLLAAVIGTAVAGCARTNAQPSVKSTSGPATVGQYASANPGSVNVFWLHTPKGLVVVDTGRALSDARQALARIRQTGKSVSAILLTHSHPDHVGGAGVISDAYPAAPIYASHATAELMRTDPLGFYPLTRQGLGADYPAKVIPPTRTFDPGATIKVDGVTFQTAEFGPGESESATAYYEPVSRSLFCGDLLCNKATPALLEGHSCGWLTNLDQLERHFSQAKTCYPGHGTPADTRTLLTAQRAYLQQVRGLVHNATAPASPGGVNVTTPEQQSILAAMDHSYPRYPSVASIPNMPQRNVAAVATELTHPTGQAHCCCGS</sequence>
<dbReference type="SUPFAM" id="SSF56281">
    <property type="entry name" value="Metallo-hydrolase/oxidoreductase"/>
    <property type="match status" value="1"/>
</dbReference>
<accession>A0ABN2FR79</accession>
<dbReference type="RefSeq" id="WP_344306329.1">
    <property type="nucleotide sequence ID" value="NZ_BAAANY010000001.1"/>
</dbReference>
<dbReference type="InterPro" id="IPR001279">
    <property type="entry name" value="Metallo-B-lactamas"/>
</dbReference>
<keyword evidence="3" id="KW-1185">Reference proteome</keyword>
<dbReference type="PROSITE" id="PS51257">
    <property type="entry name" value="PROKAR_LIPOPROTEIN"/>
    <property type="match status" value="1"/>
</dbReference>
<feature type="domain" description="Metallo-beta-lactamase" evidence="1">
    <location>
        <begin position="58"/>
        <end position="244"/>
    </location>
</feature>
<dbReference type="Gene3D" id="3.60.15.10">
    <property type="entry name" value="Ribonuclease Z/Hydroxyacylglutathione hydrolase-like"/>
    <property type="match status" value="1"/>
</dbReference>
<dbReference type="PANTHER" id="PTHR42951:SF4">
    <property type="entry name" value="ACYL-COENZYME A THIOESTERASE MBLAC2"/>
    <property type="match status" value="1"/>
</dbReference>
<proteinExistence type="predicted"/>
<name>A0ABN2FR79_9ACTN</name>
<evidence type="ECO:0000313" key="3">
    <source>
        <dbReference type="Proteomes" id="UP001500618"/>
    </source>
</evidence>
<evidence type="ECO:0000313" key="2">
    <source>
        <dbReference type="EMBL" id="GAA1656591.1"/>
    </source>
</evidence>
<evidence type="ECO:0000259" key="1">
    <source>
        <dbReference type="SMART" id="SM00849"/>
    </source>
</evidence>
<dbReference type="EMBL" id="BAAANY010000001">
    <property type="protein sequence ID" value="GAA1656591.1"/>
    <property type="molecule type" value="Genomic_DNA"/>
</dbReference>